<reference evidence="14" key="2">
    <citation type="submission" date="2016-03" db="EMBL/GenBank/DDBJ databases">
        <authorList>
            <person name="Loux Valentin"/>
        </authorList>
    </citation>
    <scope>NUCLEOTIDE SEQUENCE [LARGE SCALE GENOMIC DNA]</scope>
    <source>
        <strain evidence="14">C1</strain>
    </source>
</reference>
<reference evidence="11 13" key="1">
    <citation type="submission" date="2014-09" db="EMBL/GenBank/DDBJ databases">
        <authorList>
            <person name="Loux Valentin"/>
            <person name="Dugat Thibaut"/>
        </authorList>
    </citation>
    <scope>NUCLEOTIDE SEQUENCE [LARGE SCALE GENOMIC DNA]</scope>
    <source>
        <strain evidence="11 13">BOV-10_179</strain>
    </source>
</reference>
<evidence type="ECO:0000256" key="7">
    <source>
        <dbReference type="ARBA" id="ARBA00022842"/>
    </source>
</evidence>
<dbReference type="GO" id="GO:0005829">
    <property type="term" value="C:cytosol"/>
    <property type="evidence" value="ECO:0007669"/>
    <property type="project" value="TreeGrafter"/>
</dbReference>
<keyword evidence="7 9" id="KW-0460">Magnesium</keyword>
<evidence type="ECO:0000256" key="8">
    <source>
        <dbReference type="ARBA" id="ARBA00022909"/>
    </source>
</evidence>
<dbReference type="InterPro" id="IPR000489">
    <property type="entry name" value="Pterin-binding_dom"/>
</dbReference>
<comment type="similarity">
    <text evidence="9">Belongs to the DHPS family.</text>
</comment>
<accession>A0A098EF76</accession>
<keyword evidence="5 9" id="KW-0808">Transferase</keyword>
<dbReference type="GO" id="GO:0046872">
    <property type="term" value="F:metal ion binding"/>
    <property type="evidence" value="ECO:0007669"/>
    <property type="project" value="UniProtKB-KW"/>
</dbReference>
<comment type="function">
    <text evidence="9">Catalyzes the condensation of para-aminobenzoate (pABA) with 6-hydroxymethyl-7,8-dihydropterin diphosphate (DHPt-PP) to form 7,8-dihydropteroate (H2Pte), the immediate precursor of folate derivatives.</text>
</comment>
<evidence type="ECO:0000256" key="3">
    <source>
        <dbReference type="ARBA" id="ARBA00004763"/>
    </source>
</evidence>
<dbReference type="GO" id="GO:0046656">
    <property type="term" value="P:folic acid biosynthetic process"/>
    <property type="evidence" value="ECO:0007669"/>
    <property type="project" value="UniProtKB-KW"/>
</dbReference>
<evidence type="ECO:0000256" key="5">
    <source>
        <dbReference type="ARBA" id="ARBA00022679"/>
    </source>
</evidence>
<dbReference type="InterPro" id="IPR006390">
    <property type="entry name" value="DHP_synth_dom"/>
</dbReference>
<dbReference type="Gene3D" id="3.20.20.20">
    <property type="entry name" value="Dihydropteroate synthase-like"/>
    <property type="match status" value="1"/>
</dbReference>
<name>A0A098EF76_ANAPH</name>
<dbReference type="PANTHER" id="PTHR20941">
    <property type="entry name" value="FOLATE SYNTHESIS PROTEINS"/>
    <property type="match status" value="1"/>
</dbReference>
<evidence type="ECO:0000256" key="9">
    <source>
        <dbReference type="RuleBase" id="RU361205"/>
    </source>
</evidence>
<keyword evidence="6 9" id="KW-0479">Metal-binding</keyword>
<evidence type="ECO:0000313" key="12">
    <source>
        <dbReference type="EMBL" id="SBO13815.1"/>
    </source>
</evidence>
<keyword evidence="8 9" id="KW-0289">Folate biosynthesis</keyword>
<dbReference type="PROSITE" id="PS00792">
    <property type="entry name" value="DHPS_1"/>
    <property type="match status" value="1"/>
</dbReference>
<dbReference type="GO" id="GO:0046654">
    <property type="term" value="P:tetrahydrofolate biosynthetic process"/>
    <property type="evidence" value="ECO:0007669"/>
    <property type="project" value="UniProtKB-UniPathway"/>
</dbReference>
<evidence type="ECO:0000256" key="1">
    <source>
        <dbReference type="ARBA" id="ARBA00000012"/>
    </source>
</evidence>
<dbReference type="RefSeq" id="WP_060757917.1">
    <property type="nucleotide sequence ID" value="NZ_CCXQ01000128.1"/>
</dbReference>
<dbReference type="SUPFAM" id="SSF51717">
    <property type="entry name" value="Dihydropteroate synthetase-like"/>
    <property type="match status" value="1"/>
</dbReference>
<dbReference type="PROSITE" id="PS50972">
    <property type="entry name" value="PTERIN_BINDING"/>
    <property type="match status" value="1"/>
</dbReference>
<gene>
    <name evidence="11" type="primary">folP</name>
    <name evidence="12" type="ORF">ANAPC1_00153</name>
    <name evidence="11" type="ORF">ANAPHAGO_00747</name>
</gene>
<dbReference type="InterPro" id="IPR011005">
    <property type="entry name" value="Dihydropteroate_synth-like_sf"/>
</dbReference>
<evidence type="ECO:0000256" key="6">
    <source>
        <dbReference type="ARBA" id="ARBA00022723"/>
    </source>
</evidence>
<proteinExistence type="inferred from homology"/>
<evidence type="ECO:0000256" key="4">
    <source>
        <dbReference type="ARBA" id="ARBA00012458"/>
    </source>
</evidence>
<comment type="catalytic activity">
    <reaction evidence="1">
        <text>(7,8-dihydropterin-6-yl)methyl diphosphate + 4-aminobenzoate = 7,8-dihydropteroate + diphosphate</text>
        <dbReference type="Rhea" id="RHEA:19949"/>
        <dbReference type="ChEBI" id="CHEBI:17836"/>
        <dbReference type="ChEBI" id="CHEBI:17839"/>
        <dbReference type="ChEBI" id="CHEBI:33019"/>
        <dbReference type="ChEBI" id="CHEBI:72950"/>
        <dbReference type="EC" id="2.5.1.15"/>
    </reaction>
</comment>
<dbReference type="EC" id="2.5.1.15" evidence="4 9"/>
<dbReference type="NCBIfam" id="TIGR01496">
    <property type="entry name" value="DHPS"/>
    <property type="match status" value="1"/>
</dbReference>
<dbReference type="Proteomes" id="UP000055047">
    <property type="component" value="Unassembled WGS sequence"/>
</dbReference>
<reference evidence="12" key="3">
    <citation type="submission" date="2016-03" db="EMBL/GenBank/DDBJ databases">
        <authorList>
            <person name="Loux V."/>
        </authorList>
    </citation>
    <scope>NUCLEOTIDE SEQUENCE</scope>
    <source>
        <strain evidence="12">C1</strain>
    </source>
</reference>
<dbReference type="InterPro" id="IPR045031">
    <property type="entry name" value="DHP_synth-like"/>
</dbReference>
<evidence type="ECO:0000313" key="13">
    <source>
        <dbReference type="Proteomes" id="UP000055047"/>
    </source>
</evidence>
<dbReference type="Proteomes" id="UP000078419">
    <property type="component" value="Unassembled WGS sequence"/>
</dbReference>
<protein>
    <recommendedName>
        <fullName evidence="4 9">Dihydropteroate synthase</fullName>
        <shortName evidence="9">DHPS</shortName>
        <ecNumber evidence="4 9">2.5.1.15</ecNumber>
    </recommendedName>
    <alternativeName>
        <fullName evidence="9">Dihydropteroate pyrophosphorylase</fullName>
    </alternativeName>
</protein>
<evidence type="ECO:0000256" key="2">
    <source>
        <dbReference type="ARBA" id="ARBA00001946"/>
    </source>
</evidence>
<comment type="cofactor">
    <cofactor evidence="2 9">
        <name>Mg(2+)</name>
        <dbReference type="ChEBI" id="CHEBI:18420"/>
    </cofactor>
</comment>
<dbReference type="GO" id="GO:0004156">
    <property type="term" value="F:dihydropteroate synthase activity"/>
    <property type="evidence" value="ECO:0007669"/>
    <property type="project" value="UniProtKB-EC"/>
</dbReference>
<dbReference type="PANTHER" id="PTHR20941:SF1">
    <property type="entry name" value="FOLIC ACID SYNTHESIS PROTEIN FOL1"/>
    <property type="match status" value="1"/>
</dbReference>
<dbReference type="EMBL" id="FLLR01000004">
    <property type="protein sequence ID" value="SBO13815.1"/>
    <property type="molecule type" value="Genomic_DNA"/>
</dbReference>
<dbReference type="PROSITE" id="PS00793">
    <property type="entry name" value="DHPS_2"/>
    <property type="match status" value="1"/>
</dbReference>
<evidence type="ECO:0000313" key="14">
    <source>
        <dbReference type="Proteomes" id="UP000078419"/>
    </source>
</evidence>
<dbReference type="AlphaFoldDB" id="A0A098EF76"/>
<feature type="domain" description="Pterin-binding" evidence="10">
    <location>
        <begin position="8"/>
        <end position="264"/>
    </location>
</feature>
<comment type="pathway">
    <text evidence="3 9">Cofactor biosynthesis; tetrahydrofolate biosynthesis; 7,8-dihydrofolate from 2-amino-4-hydroxy-6-hydroxymethyl-7,8-dihydropteridine diphosphate and 4-aminobenzoate: step 1/2.</text>
</comment>
<sequence>MQHSAVTTKIVGILNVTPNSFSDGGKFLEANAAIRHATDLIEHGAAVIDVGAESTAPGVSPITQEEEWSRLKEVLPEIIRIAHNAHVEVSIDTRNAKTAELALKLGVDYINDQGGLLDPDMPAIAAASSAKIIIMHHFGLPVSRDRSYVGQPEQLLNEIIEWLCSRVDTLIAQGVARERIILDPGLGFGKLPEYSWYIAKNIGRLKKLGFPVCVGHSRKSMFSLIPVELSERDVPTAMLSTFLAQQQVDFLRVHDVKLTGISIKIANLLV</sequence>
<evidence type="ECO:0000259" key="10">
    <source>
        <dbReference type="PROSITE" id="PS50972"/>
    </source>
</evidence>
<dbReference type="UniPathway" id="UPA00077">
    <property type="reaction ID" value="UER00156"/>
</dbReference>
<evidence type="ECO:0000313" key="11">
    <source>
        <dbReference type="EMBL" id="CEG20948.1"/>
    </source>
</evidence>
<dbReference type="Pfam" id="PF00809">
    <property type="entry name" value="Pterin_bind"/>
    <property type="match status" value="1"/>
</dbReference>
<dbReference type="EMBL" id="CCXQ01000128">
    <property type="protein sequence ID" value="CEG20948.1"/>
    <property type="molecule type" value="Genomic_DNA"/>
</dbReference>
<organism evidence="11 13">
    <name type="scientific">Anaplasma phagocytophilum</name>
    <name type="common">Ehrlichia phagocytophila</name>
    <dbReference type="NCBI Taxonomy" id="948"/>
    <lineage>
        <taxon>Bacteria</taxon>
        <taxon>Pseudomonadati</taxon>
        <taxon>Pseudomonadota</taxon>
        <taxon>Alphaproteobacteria</taxon>
        <taxon>Rickettsiales</taxon>
        <taxon>Anaplasmataceae</taxon>
        <taxon>Anaplasma</taxon>
        <taxon>phagocytophilum group</taxon>
    </lineage>
</organism>